<reference evidence="2 3" key="1">
    <citation type="submission" date="2017-11" db="EMBL/GenBank/DDBJ databases">
        <title>Bacillus camelliae sp. nov., isolated from pu'er tea.</title>
        <authorList>
            <person name="Niu L."/>
        </authorList>
    </citation>
    <scope>NUCLEOTIDE SEQUENCE [LARGE SCALE GENOMIC DNA]</scope>
    <source>
        <strain evidence="2 3">7578-1</strain>
    </source>
</reference>
<protein>
    <recommendedName>
        <fullName evidence="1">DUF8096 domain-containing protein</fullName>
    </recommendedName>
</protein>
<dbReference type="Pfam" id="PF26372">
    <property type="entry name" value="DUF8096"/>
    <property type="match status" value="1"/>
</dbReference>
<dbReference type="AlphaFoldDB" id="A0A2N3LEA2"/>
<feature type="domain" description="DUF8096" evidence="1">
    <location>
        <begin position="15"/>
        <end position="58"/>
    </location>
</feature>
<name>A0A2N3LEA2_9BACI</name>
<evidence type="ECO:0000313" key="2">
    <source>
        <dbReference type="EMBL" id="PKR82905.1"/>
    </source>
</evidence>
<proteinExistence type="predicted"/>
<keyword evidence="3" id="KW-1185">Reference proteome</keyword>
<comment type="caution">
    <text evidence="2">The sequence shown here is derived from an EMBL/GenBank/DDBJ whole genome shotgun (WGS) entry which is preliminary data.</text>
</comment>
<accession>A0A2N3LEA2</accession>
<dbReference type="RefSeq" id="WP_101356393.1">
    <property type="nucleotide sequence ID" value="NZ_PIQO01000026.1"/>
</dbReference>
<dbReference type="Proteomes" id="UP000233440">
    <property type="component" value="Unassembled WGS sequence"/>
</dbReference>
<organism evidence="2 3">
    <name type="scientific">Heyndrickxia camelliae</name>
    <dbReference type="NCBI Taxonomy" id="1707093"/>
    <lineage>
        <taxon>Bacteria</taxon>
        <taxon>Bacillati</taxon>
        <taxon>Bacillota</taxon>
        <taxon>Bacilli</taxon>
        <taxon>Bacillales</taxon>
        <taxon>Bacillaceae</taxon>
        <taxon>Heyndrickxia</taxon>
    </lineage>
</organism>
<dbReference type="InterPro" id="IPR058409">
    <property type="entry name" value="DUF8096"/>
</dbReference>
<evidence type="ECO:0000313" key="3">
    <source>
        <dbReference type="Proteomes" id="UP000233440"/>
    </source>
</evidence>
<gene>
    <name evidence="2" type="ORF">CWO92_22205</name>
</gene>
<evidence type="ECO:0000259" key="1">
    <source>
        <dbReference type="Pfam" id="PF26372"/>
    </source>
</evidence>
<dbReference type="OrthoDB" id="2679802at2"/>
<dbReference type="EMBL" id="PIQO01000026">
    <property type="protein sequence ID" value="PKR82905.1"/>
    <property type="molecule type" value="Genomic_DNA"/>
</dbReference>
<sequence length="60" mass="6949">MTESKIETKGIDTSIVYDYKEFPDETEGRCDNCGKAHFESTVKDYKFIRKCRNCGMTKSI</sequence>